<dbReference type="STRING" id="61652.AXX16_2956"/>
<dbReference type="Pfam" id="PF03466">
    <property type="entry name" value="LysR_substrate"/>
    <property type="match status" value="1"/>
</dbReference>
<dbReference type="AlphaFoldDB" id="A0A447QUC6"/>
<dbReference type="Gene3D" id="3.40.190.10">
    <property type="entry name" value="Periplasmic binding protein-like II"/>
    <property type="match status" value="2"/>
</dbReference>
<evidence type="ECO:0000256" key="3">
    <source>
        <dbReference type="ARBA" id="ARBA00023015"/>
    </source>
</evidence>
<dbReference type="GO" id="GO:0003700">
    <property type="term" value="F:DNA-binding transcription factor activity"/>
    <property type="evidence" value="ECO:0007669"/>
    <property type="project" value="InterPro"/>
</dbReference>
<evidence type="ECO:0000313" key="8">
    <source>
        <dbReference type="EMBL" id="VEA73619.1"/>
    </source>
</evidence>
<keyword evidence="3" id="KW-0805">Transcription regulation</keyword>
<keyword evidence="2" id="KW-0678">Repressor</keyword>
<dbReference type="GO" id="GO:0032993">
    <property type="term" value="C:protein-DNA complex"/>
    <property type="evidence" value="ECO:0007669"/>
    <property type="project" value="TreeGrafter"/>
</dbReference>
<dbReference type="InterPro" id="IPR000847">
    <property type="entry name" value="LysR_HTH_N"/>
</dbReference>
<dbReference type="InterPro" id="IPR036390">
    <property type="entry name" value="WH_DNA-bd_sf"/>
</dbReference>
<comment type="similarity">
    <text evidence="1">Belongs to the LysR transcriptional regulatory family.</text>
</comment>
<evidence type="ECO:0000256" key="2">
    <source>
        <dbReference type="ARBA" id="ARBA00022491"/>
    </source>
</evidence>
<dbReference type="Proteomes" id="UP000271603">
    <property type="component" value="Chromosome"/>
</dbReference>
<dbReference type="InterPro" id="IPR005119">
    <property type="entry name" value="LysR_subst-bd"/>
</dbReference>
<gene>
    <name evidence="8" type="primary">benM_2</name>
    <name evidence="8" type="ORF">NCTC9419_05254</name>
</gene>
<dbReference type="SUPFAM" id="SSF46785">
    <property type="entry name" value="Winged helix' DNA-binding domain"/>
    <property type="match status" value="1"/>
</dbReference>
<evidence type="ECO:0000259" key="7">
    <source>
        <dbReference type="PROSITE" id="PS50931"/>
    </source>
</evidence>
<accession>A0A447QUC6</accession>
<keyword evidence="4" id="KW-0238">DNA-binding</keyword>
<evidence type="ECO:0000256" key="5">
    <source>
        <dbReference type="ARBA" id="ARBA00023163"/>
    </source>
</evidence>
<dbReference type="PANTHER" id="PTHR30346:SF30">
    <property type="entry name" value="SMALL NEUTRAL PROTEASE REGULATORY PROTEIN"/>
    <property type="match status" value="1"/>
</dbReference>
<proteinExistence type="inferred from homology"/>
<reference evidence="8 9" key="1">
    <citation type="submission" date="2018-12" db="EMBL/GenBank/DDBJ databases">
        <authorList>
            <consortium name="Pathogen Informatics"/>
        </authorList>
    </citation>
    <scope>NUCLEOTIDE SEQUENCE [LARGE SCALE GENOMIC DNA]</scope>
    <source>
        <strain evidence="8 9">NCTC9419</strain>
    </source>
</reference>
<dbReference type="GO" id="GO:0003677">
    <property type="term" value="F:DNA binding"/>
    <property type="evidence" value="ECO:0007669"/>
    <property type="project" value="UniProtKB-KW"/>
</dbReference>
<dbReference type="InterPro" id="IPR036388">
    <property type="entry name" value="WH-like_DNA-bd_sf"/>
</dbReference>
<sequence length="420" mass="45781">MIELRRLKAFVTVVEEGNITRAAERLCIQQPPLSRLLQGLEEELGVQLLQRLPRGVRATDAGNVLLHEARTMLARAATLGDAVRRAARGEQGHIAIGFTSSAALHPFVPNLLRRYREILPDVTTQLEEAGSGELMDALVDERLDAAFVRSPVSEIPGVSIEPVLRESMLIALPVGHRLADEPQTPLPLAALASEAFILYRRPAGQGLYDAILAACYRAGFSPRIVQEAPRLPATLSLVGAGWGCPSCRPRCAASAATASFIAPSATPMRPAHRCIWRCAAIATRRSSAAFAIWSAKRWRQKNSLLIINLGAFAQNLAPFPLFSPHLLGRLTTVSVNRLVKKSRCHVIVEFSFPPADCRRSRLRHAVRSFRRPGCCPARPALPRRPGGQRQNRQNAVSEAGQPTHADRLAEQADDRHGGAG</sequence>
<feature type="compositionally biased region" description="Basic and acidic residues" evidence="6">
    <location>
        <begin position="404"/>
        <end position="420"/>
    </location>
</feature>
<dbReference type="Gene3D" id="1.10.10.10">
    <property type="entry name" value="Winged helix-like DNA-binding domain superfamily/Winged helix DNA-binding domain"/>
    <property type="match status" value="1"/>
</dbReference>
<keyword evidence="5" id="KW-0804">Transcription</keyword>
<dbReference type="FunFam" id="1.10.10.10:FF:000001">
    <property type="entry name" value="LysR family transcriptional regulator"/>
    <property type="match status" value="1"/>
</dbReference>
<dbReference type="Pfam" id="PF00126">
    <property type="entry name" value="HTH_1"/>
    <property type="match status" value="1"/>
</dbReference>
<dbReference type="PANTHER" id="PTHR30346">
    <property type="entry name" value="TRANSCRIPTIONAL DUAL REGULATOR HCAR-RELATED"/>
    <property type="match status" value="1"/>
</dbReference>
<organism evidence="8 9">
    <name type="scientific">Serratia rubidaea</name>
    <name type="common">Serratia marinorubra</name>
    <dbReference type="NCBI Taxonomy" id="61652"/>
    <lineage>
        <taxon>Bacteria</taxon>
        <taxon>Pseudomonadati</taxon>
        <taxon>Pseudomonadota</taxon>
        <taxon>Gammaproteobacteria</taxon>
        <taxon>Enterobacterales</taxon>
        <taxon>Yersiniaceae</taxon>
        <taxon>Serratia</taxon>
    </lineage>
</organism>
<feature type="domain" description="HTH lysR-type" evidence="7">
    <location>
        <begin position="2"/>
        <end position="59"/>
    </location>
</feature>
<evidence type="ECO:0000256" key="6">
    <source>
        <dbReference type="SAM" id="MobiDB-lite"/>
    </source>
</evidence>
<protein>
    <submittedName>
        <fullName evidence="8">Ben and cat operon transcriptional regulator</fullName>
    </submittedName>
</protein>
<dbReference type="PRINTS" id="PR00039">
    <property type="entry name" value="HTHLYSR"/>
</dbReference>
<dbReference type="EMBL" id="LR134155">
    <property type="protein sequence ID" value="VEA73619.1"/>
    <property type="molecule type" value="Genomic_DNA"/>
</dbReference>
<feature type="region of interest" description="Disordered" evidence="6">
    <location>
        <begin position="376"/>
        <end position="420"/>
    </location>
</feature>
<evidence type="ECO:0000313" key="9">
    <source>
        <dbReference type="Proteomes" id="UP000271603"/>
    </source>
</evidence>
<dbReference type="PROSITE" id="PS50931">
    <property type="entry name" value="HTH_LYSR"/>
    <property type="match status" value="1"/>
</dbReference>
<name>A0A447QUC6_SERRU</name>
<feature type="compositionally biased region" description="Low complexity" evidence="6">
    <location>
        <begin position="376"/>
        <end position="394"/>
    </location>
</feature>
<dbReference type="SUPFAM" id="SSF53850">
    <property type="entry name" value="Periplasmic binding protein-like II"/>
    <property type="match status" value="1"/>
</dbReference>
<evidence type="ECO:0000256" key="1">
    <source>
        <dbReference type="ARBA" id="ARBA00009437"/>
    </source>
</evidence>
<evidence type="ECO:0000256" key="4">
    <source>
        <dbReference type="ARBA" id="ARBA00023125"/>
    </source>
</evidence>